<evidence type="ECO:0000313" key="3">
    <source>
        <dbReference type="EMBL" id="GMI16574.1"/>
    </source>
</evidence>
<keyword evidence="4" id="KW-1185">Reference proteome</keyword>
<accession>A0A9W7FQX1</accession>
<feature type="transmembrane region" description="Helical" evidence="2">
    <location>
        <begin position="425"/>
        <end position="448"/>
    </location>
</feature>
<keyword evidence="2" id="KW-0472">Membrane</keyword>
<organism evidence="3 4">
    <name type="scientific">Triparma laevis f. longispina</name>
    <dbReference type="NCBI Taxonomy" id="1714387"/>
    <lineage>
        <taxon>Eukaryota</taxon>
        <taxon>Sar</taxon>
        <taxon>Stramenopiles</taxon>
        <taxon>Ochrophyta</taxon>
        <taxon>Bolidophyceae</taxon>
        <taxon>Parmales</taxon>
        <taxon>Triparmaceae</taxon>
        <taxon>Triparma</taxon>
    </lineage>
</organism>
<feature type="transmembrane region" description="Helical" evidence="2">
    <location>
        <begin position="114"/>
        <end position="133"/>
    </location>
</feature>
<feature type="compositionally biased region" description="Polar residues" evidence="1">
    <location>
        <begin position="47"/>
        <end position="58"/>
    </location>
</feature>
<protein>
    <submittedName>
        <fullName evidence="3">Uncharacterized protein</fullName>
    </submittedName>
</protein>
<comment type="caution">
    <text evidence="3">The sequence shown here is derived from an EMBL/GenBank/DDBJ whole genome shotgun (WGS) entry which is preliminary data.</text>
</comment>
<evidence type="ECO:0000256" key="1">
    <source>
        <dbReference type="SAM" id="MobiDB-lite"/>
    </source>
</evidence>
<keyword evidence="2" id="KW-0812">Transmembrane</keyword>
<feature type="transmembrane region" description="Helical" evidence="2">
    <location>
        <begin position="825"/>
        <end position="846"/>
    </location>
</feature>
<feature type="transmembrane region" description="Helical" evidence="2">
    <location>
        <begin position="206"/>
        <end position="226"/>
    </location>
</feature>
<feature type="transmembrane region" description="Helical" evidence="2">
    <location>
        <begin position="140"/>
        <end position="162"/>
    </location>
</feature>
<dbReference type="Proteomes" id="UP001165122">
    <property type="component" value="Unassembled WGS sequence"/>
</dbReference>
<proteinExistence type="predicted"/>
<feature type="transmembrane region" description="Helical" evidence="2">
    <location>
        <begin position="948"/>
        <end position="968"/>
    </location>
</feature>
<evidence type="ECO:0000256" key="2">
    <source>
        <dbReference type="SAM" id="Phobius"/>
    </source>
</evidence>
<dbReference type="AlphaFoldDB" id="A0A9W7FQX1"/>
<feature type="transmembrane region" description="Helical" evidence="2">
    <location>
        <begin position="263"/>
        <end position="285"/>
    </location>
</feature>
<feature type="transmembrane region" description="Helical" evidence="2">
    <location>
        <begin position="728"/>
        <end position="748"/>
    </location>
</feature>
<feature type="transmembrane region" description="Helical" evidence="2">
    <location>
        <begin position="760"/>
        <end position="781"/>
    </location>
</feature>
<feature type="transmembrane region" description="Helical" evidence="2">
    <location>
        <begin position="398"/>
        <end position="419"/>
    </location>
</feature>
<keyword evidence="2" id="KW-1133">Transmembrane helix</keyword>
<feature type="transmembrane region" description="Helical" evidence="2">
    <location>
        <begin position="306"/>
        <end position="326"/>
    </location>
</feature>
<feature type="transmembrane region" description="Helical" evidence="2">
    <location>
        <begin position="787"/>
        <end position="804"/>
    </location>
</feature>
<feature type="transmembrane region" description="Helical" evidence="2">
    <location>
        <begin position="618"/>
        <end position="635"/>
    </location>
</feature>
<dbReference type="EMBL" id="BRXW01000256">
    <property type="protein sequence ID" value="GMI16574.1"/>
    <property type="molecule type" value="Genomic_DNA"/>
</dbReference>
<feature type="compositionally biased region" description="Low complexity" evidence="1">
    <location>
        <begin position="31"/>
        <end position="46"/>
    </location>
</feature>
<feature type="transmembrane region" description="Helical" evidence="2">
    <location>
        <begin position="700"/>
        <end position="722"/>
    </location>
</feature>
<feature type="compositionally biased region" description="Polar residues" evidence="1">
    <location>
        <begin position="1"/>
        <end position="16"/>
    </location>
</feature>
<feature type="transmembrane region" description="Helical" evidence="2">
    <location>
        <begin position="460"/>
        <end position="481"/>
    </location>
</feature>
<name>A0A9W7FQX1_9STRA</name>
<feature type="transmembrane region" description="Helical" evidence="2">
    <location>
        <begin position="168"/>
        <end position="185"/>
    </location>
</feature>
<gene>
    <name evidence="3" type="ORF">TrLO_g9770</name>
</gene>
<feature type="transmembrane region" description="Helical" evidence="2">
    <location>
        <begin position="487"/>
        <end position="506"/>
    </location>
</feature>
<reference evidence="4" key="1">
    <citation type="journal article" date="2023" name="Commun. Biol.">
        <title>Genome analysis of Parmales, the sister group of diatoms, reveals the evolutionary specialization of diatoms from phago-mixotrophs to photoautotrophs.</title>
        <authorList>
            <person name="Ban H."/>
            <person name="Sato S."/>
            <person name="Yoshikawa S."/>
            <person name="Yamada K."/>
            <person name="Nakamura Y."/>
            <person name="Ichinomiya M."/>
            <person name="Sato N."/>
            <person name="Blanc-Mathieu R."/>
            <person name="Endo H."/>
            <person name="Kuwata A."/>
            <person name="Ogata H."/>
        </authorList>
    </citation>
    <scope>NUCLEOTIDE SEQUENCE [LARGE SCALE GENOMIC DNA]</scope>
    <source>
        <strain evidence="4">NIES 3700</strain>
    </source>
</reference>
<feature type="transmembrane region" description="Helical" evidence="2">
    <location>
        <begin position="866"/>
        <end position="887"/>
    </location>
</feature>
<feature type="transmembrane region" description="Helical" evidence="2">
    <location>
        <begin position="655"/>
        <end position="679"/>
    </location>
</feature>
<feature type="region of interest" description="Disordered" evidence="1">
    <location>
        <begin position="1"/>
        <end position="65"/>
    </location>
</feature>
<feature type="transmembrane region" description="Helical" evidence="2">
    <location>
        <begin position="75"/>
        <end position="94"/>
    </location>
</feature>
<feature type="transmembrane region" description="Helical" evidence="2">
    <location>
        <begin position="913"/>
        <end position="936"/>
    </location>
</feature>
<feature type="transmembrane region" description="Helical" evidence="2">
    <location>
        <begin position="346"/>
        <end position="366"/>
    </location>
</feature>
<sequence>MERDQGITSSVSSTASPEIPDPKVSGASNITSQLPPSLSSSESTNSAGPPSRSSSNASIADGGLADTRKSSSSQYSLSSIYSFSLFFLSLLPSLSLIPTMCNPQTNNFDTFSTYWYWVVLPLALTSLTISFYVRVNSSLYLIYLQCVLAILPSEVYFVVYDGVKVDTVVRWVILIPVYIFINTKLRQFVARTLDETALLTFLNLTIFKYCICMGLPQLGLILFGAVQCIREMTAEFENDPNHDTRNIYSKCNRTLFSQTGLGVIIFCGTTYNLFLGVAQILDAGCAKRLNFNWRRIISGKSDAEEIVRFGMASFVVLSGLGLLGFYGAEGDFMYDDDGGSAEYDLIAAGSFLGAGCLVSLAAIDFFKFRKAWLAGEGEGEGEGETNDGIGVVTQGASFWWWMGAFWSTYHPALVIVGAVTNNRDLITFSTSVTLPVVVVAFVGFCFIQPRRNDKYTKMKLWAGLFMAVGVTEIALIVYNILVGEVEQAVAAGGVLFVCLLVFKLGMEARVRIGKLPDKDLESFLVDTLFIGGLQTVCSVIFLDFKTIKCMFEKEGVGFSWNKCSDTSSSAAFVSGYLIFFWGTKLIRKSVKSDWQQHVQNSVESIATLNFSLRRKVQLMLTLITAICGVFLFSMMSADRLSLSEEGGAALLRVGYVGSACALTSLGLEAHTVFFSRKFLEHAKNNSKRELVTPLVEELSWAYVMICVGLVSGLGGLNILSAITLEKRYILMDAIITPIAATSFVLNIFTKPRRTDRKYMTFIWGLFWFAILSCEGGTTIAMFRKGRVLLGIFSLCRAGMEYYAFRKIMYLRKEVAKLSPVELSNFLCEVILVKGTAAMGPMIFFSFEAVACFINQDSLNNGMCLNTSSAALFLSSFLVILTAISIMTQAAPKEVRKRIAWTWIDMATLRKLKWWQAVQGVGVVIASVCAMFLLSVLGVESKHTVWVDTVGGLGALSLGTTCVVSIYELNMNDRNIRKMESGEVGAEMEIKGEGETELVTLHGSALPLNHFV</sequence>
<evidence type="ECO:0000313" key="4">
    <source>
        <dbReference type="Proteomes" id="UP001165122"/>
    </source>
</evidence>